<evidence type="ECO:0000313" key="10">
    <source>
        <dbReference type="Proteomes" id="UP000481861"/>
    </source>
</evidence>
<gene>
    <name evidence="9" type="ORF">BDV95DRAFT_250962</name>
</gene>
<evidence type="ECO:0000256" key="2">
    <source>
        <dbReference type="ARBA" id="ARBA00023034"/>
    </source>
</evidence>
<feature type="compositionally biased region" description="Polar residues" evidence="3">
    <location>
        <begin position="368"/>
        <end position="384"/>
    </location>
</feature>
<protein>
    <submittedName>
        <fullName evidence="9">Hypercellular protein-like protein HypA</fullName>
    </submittedName>
</protein>
<feature type="compositionally biased region" description="Polar residues" evidence="3">
    <location>
        <begin position="617"/>
        <end position="633"/>
    </location>
</feature>
<evidence type="ECO:0000313" key="9">
    <source>
        <dbReference type="EMBL" id="KAF2865601.1"/>
    </source>
</evidence>
<sequence length="1454" mass="159734">MFSPLAFPNGLVLYELATSLPPSSHLALSPFELFREPLLVIGIADATEYRWLNQSREGNDSSIETADQPGLDDEDADEIESAVEDLREQFPRAYLHSLMMFDSTSQKRHPRLPQETQLVPPVAQLKTTTMKTFMCDLTSTLLAEMTTLARSIQALPTLPSPASQGGTSDNSPTWANTDALSRRNSQIPSHSRPQSPVSTAQKDLHRMSMPVLPSASGGPLVPDDPRTASSTAQGARTPPTTFDEMSGVNAANALHRTNSNSSRPNTATKDSGTDRVSIHGFGSGGVGERARNKGRGRISIVIGTLYLCAGQWHEALKELTEGAIRARAFSDHLWHAKALENITVCLLLFAWAGMDFQIPQICYPVSDKSSGTKSPQHTPSSSVADVSAAGPPKTTTHELTLENLNVLLPELVNMILNIYNRASNFTGESLPPLAFSECVIRFSKLLAAMNLSAGYLDEDALQHLVQNTPYRQKPRMSVPRLSVNPTRNDIAAILFRALPTQSELSGLNGTDRVVVLAGIASVLSALGLQRKKAIVLREFITSLIPGLVQARKVGAAEMGVHPAAGLAALNMASGNASGAGAVNLGEGEVENGIDEFLRLLSRIYGIPDSRGSLLGTRGSTNPETEQNSLPDGKQTQAVIEEILRVSSLRSFGNVGLKLDVLRMCINFCEALPDFSGVLHFTSLLLRMAGPGTAPKPNSTDVFVSLPREEQVRLFANISRTVTASNKLGLQHVETEYWDDFLVRGLFIMEEPYPLRLTHHVPAELKSTLAKSGPFIHNPWIKKPVPSAAETILVANEEYRFIIALQNPYDFELPVDSLSIAAEGVKFDAHEDRFVLGPYRTQKFPITGIARSSGLLNIIGCLIKVTGCRERLFPIFSEPWKPEREFKIKRIGLKACLGAPNSRPASAVAASVRSKVAPQPETLTFSVIPDQPVVVVTGFSLPQSSLMVLEGEKRRFTITLKNTSQTTAVDFIHVSFQDSATSSIQAATSNRDLPPAELHELEVQLAQYPSLRWCKNELDDSVTIKPGQEAAFEIEVVGRTRLTDAIIQFDYANLGKRRSAVEERFFTRQVSFPISVTVNASVQLQRPGIVPLSRDFAWSDSDSRSRASSMNSHNASLAPSSTLLDKNDAQFQKFLRHTNLHGQSNEYCMLLLDMRNSWPNPLSLSFQVRAPPANDDSEESWTKAYTVNEVVQPGHVNRVVIVIPKLYLKDAHGAVPSLNPVNQRQFVVSASKLSPEAERANREAFWYRLELLKLIRGTWAEDGNGRHGDIELRSVRLSPRMVEAIKLDDVMIETRVEPESLTKGNETVQQLSRAMFEVKVDDFLSLKTKVYNRSPNPIRPILRLQPYLAGLPHNVALDLDKRFSWNGILQRRLPVIEPGQSVESDLGIVALCSGTFEVGASIEEADLVMLDGEEDGNRQRSDTNALRGAILGAPTLRTWYMREPCTIVAKRSSDR</sequence>
<dbReference type="InterPro" id="IPR058568">
    <property type="entry name" value="Ig_TRAPPC9_Trs120_4th"/>
</dbReference>
<evidence type="ECO:0000259" key="6">
    <source>
        <dbReference type="Pfam" id="PF26254"/>
    </source>
</evidence>
<dbReference type="Pfam" id="PF26282">
    <property type="entry name" value="Ig_TRAPPC9-Trs120_3rd"/>
    <property type="match status" value="1"/>
</dbReference>
<evidence type="ECO:0000256" key="3">
    <source>
        <dbReference type="SAM" id="MobiDB-lite"/>
    </source>
</evidence>
<dbReference type="OrthoDB" id="27962at2759"/>
<evidence type="ECO:0000259" key="5">
    <source>
        <dbReference type="Pfam" id="PF26251"/>
    </source>
</evidence>
<dbReference type="Pfam" id="PF08626">
    <property type="entry name" value="TRAPPC9-Trs120"/>
    <property type="match status" value="1"/>
</dbReference>
<feature type="compositionally biased region" description="Polar residues" evidence="3">
    <location>
        <begin position="227"/>
        <end position="240"/>
    </location>
</feature>
<reference evidence="9 10" key="1">
    <citation type="submission" date="2020-01" db="EMBL/GenBank/DDBJ databases">
        <authorList>
            <consortium name="DOE Joint Genome Institute"/>
            <person name="Haridas S."/>
            <person name="Albert R."/>
            <person name="Binder M."/>
            <person name="Bloem J."/>
            <person name="Labutti K."/>
            <person name="Salamov A."/>
            <person name="Andreopoulos B."/>
            <person name="Baker S.E."/>
            <person name="Barry K."/>
            <person name="Bills G."/>
            <person name="Bluhm B.H."/>
            <person name="Cannon C."/>
            <person name="Castanera R."/>
            <person name="Culley D.E."/>
            <person name="Daum C."/>
            <person name="Ezra D."/>
            <person name="Gonzalez J.B."/>
            <person name="Henrissat B."/>
            <person name="Kuo A."/>
            <person name="Liang C."/>
            <person name="Lipzen A."/>
            <person name="Lutzoni F."/>
            <person name="Magnuson J."/>
            <person name="Mondo S."/>
            <person name="Nolan M."/>
            <person name="Ohm R."/>
            <person name="Pangilinan J."/>
            <person name="Park H.-J.H."/>
            <person name="Ramirez L."/>
            <person name="Alfaro M."/>
            <person name="Sun H."/>
            <person name="Tritt A."/>
            <person name="Yoshinaga Y."/>
            <person name="Zwiers L.-H.L."/>
            <person name="Turgeon B.G."/>
            <person name="Goodwin S.B."/>
            <person name="Spatafora J.W."/>
            <person name="Crous P.W."/>
            <person name="Grigoriev I.V."/>
        </authorList>
    </citation>
    <scope>NUCLEOTIDE SEQUENCE [LARGE SCALE GENOMIC DNA]</scope>
    <source>
        <strain evidence="9 10">CBS 611.86</strain>
    </source>
</reference>
<evidence type="ECO:0000256" key="1">
    <source>
        <dbReference type="ARBA" id="ARBA00004555"/>
    </source>
</evidence>
<feature type="compositionally biased region" description="Polar residues" evidence="3">
    <location>
        <begin position="255"/>
        <end position="270"/>
    </location>
</feature>
<dbReference type="PANTHER" id="PTHR21512">
    <property type="entry name" value="TRAFFICKING PROTEIN PARTICLE COMPLEX SUBUNIT 9"/>
    <property type="match status" value="1"/>
</dbReference>
<feature type="domain" description="Trs120/TRAPPC9 TPR region" evidence="5">
    <location>
        <begin position="404"/>
        <end position="728"/>
    </location>
</feature>
<comment type="caution">
    <text evidence="9">The sequence shown here is derived from an EMBL/GenBank/DDBJ whole genome shotgun (WGS) entry which is preliminary data.</text>
</comment>
<feature type="region of interest" description="Disordered" evidence="3">
    <location>
        <begin position="613"/>
        <end position="633"/>
    </location>
</feature>
<dbReference type="PANTHER" id="PTHR21512:SF5">
    <property type="entry name" value="TRAFFICKING PROTEIN PARTICLE COMPLEX SUBUNIT 9"/>
    <property type="match status" value="1"/>
</dbReference>
<feature type="domain" description="Trs120/TRAPPC9 N-terminal" evidence="4">
    <location>
        <begin position="1"/>
        <end position="362"/>
    </location>
</feature>
<dbReference type="GO" id="GO:0005802">
    <property type="term" value="C:trans-Golgi network"/>
    <property type="evidence" value="ECO:0007669"/>
    <property type="project" value="TreeGrafter"/>
</dbReference>
<evidence type="ECO:0000259" key="4">
    <source>
        <dbReference type="Pfam" id="PF08626"/>
    </source>
</evidence>
<dbReference type="Pfam" id="PF26254">
    <property type="entry name" value="Ig_TRAPPC9-Trs120_1st"/>
    <property type="match status" value="1"/>
</dbReference>
<feature type="domain" description="Trs120/TRAPPC9 first Ig-like" evidence="6">
    <location>
        <begin position="742"/>
        <end position="928"/>
    </location>
</feature>
<dbReference type="EMBL" id="JAADJZ010000032">
    <property type="protein sequence ID" value="KAF2865601.1"/>
    <property type="molecule type" value="Genomic_DNA"/>
</dbReference>
<feature type="region of interest" description="Disordered" evidence="3">
    <location>
        <begin position="368"/>
        <end position="394"/>
    </location>
</feature>
<dbReference type="Pfam" id="PF26280">
    <property type="entry name" value="Ig_TRAPPC9-Trs120_2nd"/>
    <property type="match status" value="1"/>
</dbReference>
<feature type="domain" description="Trs120/TRAPPC9 fourth Ig-like" evidence="8">
    <location>
        <begin position="1301"/>
        <end position="1448"/>
    </location>
</feature>
<feature type="region of interest" description="Disordered" evidence="3">
    <location>
        <begin position="156"/>
        <end position="290"/>
    </location>
</feature>
<comment type="subcellular location">
    <subcellularLocation>
        <location evidence="1">Golgi apparatus</location>
    </subcellularLocation>
</comment>
<feature type="compositionally biased region" description="Polar residues" evidence="3">
    <location>
        <begin position="160"/>
        <end position="201"/>
    </location>
</feature>
<evidence type="ECO:0000259" key="7">
    <source>
        <dbReference type="Pfam" id="PF26282"/>
    </source>
</evidence>
<dbReference type="InterPro" id="IPR058565">
    <property type="entry name" value="Ig_TRAPPC9_Trs120_1st"/>
</dbReference>
<organism evidence="9 10">
    <name type="scientific">Massariosphaeria phaeospora</name>
    <dbReference type="NCBI Taxonomy" id="100035"/>
    <lineage>
        <taxon>Eukaryota</taxon>
        <taxon>Fungi</taxon>
        <taxon>Dikarya</taxon>
        <taxon>Ascomycota</taxon>
        <taxon>Pezizomycotina</taxon>
        <taxon>Dothideomycetes</taxon>
        <taxon>Pleosporomycetidae</taxon>
        <taxon>Pleosporales</taxon>
        <taxon>Pleosporales incertae sedis</taxon>
        <taxon>Massariosphaeria</taxon>
    </lineage>
</organism>
<dbReference type="InterPro" id="IPR058564">
    <property type="entry name" value="TPR_TRAPPC9_Trs120"/>
</dbReference>
<dbReference type="InterPro" id="IPR058563">
    <property type="entry name" value="Trs120_TRAPPC9_N"/>
</dbReference>
<dbReference type="InterPro" id="IPR058567">
    <property type="entry name" value="Ig_TRAPPC9_Trs120_3rd"/>
</dbReference>
<keyword evidence="10" id="KW-1185">Reference proteome</keyword>
<proteinExistence type="predicted"/>
<evidence type="ECO:0000259" key="8">
    <source>
        <dbReference type="Pfam" id="PF26283"/>
    </source>
</evidence>
<keyword evidence="2" id="KW-0333">Golgi apparatus</keyword>
<dbReference type="Pfam" id="PF26283">
    <property type="entry name" value="Ig_TRAPPC9-Trs120_4th"/>
    <property type="match status" value="1"/>
</dbReference>
<dbReference type="InterPro" id="IPR013935">
    <property type="entry name" value="Trs120_TRAPPC9"/>
</dbReference>
<name>A0A7C8M2E0_9PLEO</name>
<accession>A0A7C8M2E0</accession>
<feature type="domain" description="Trs120/TRAPPC9 third Ig-like" evidence="7">
    <location>
        <begin position="1081"/>
        <end position="1285"/>
    </location>
</feature>
<dbReference type="Pfam" id="PF26251">
    <property type="entry name" value="TPR_TRAPPC9-Trs120"/>
    <property type="match status" value="1"/>
</dbReference>
<dbReference type="Proteomes" id="UP000481861">
    <property type="component" value="Unassembled WGS sequence"/>
</dbReference>